<dbReference type="InterPro" id="IPR018289">
    <property type="entry name" value="MULE_transposase_dom"/>
</dbReference>
<proteinExistence type="predicted"/>
<keyword evidence="3" id="KW-1185">Reference proteome</keyword>
<evidence type="ECO:0000259" key="1">
    <source>
        <dbReference type="Pfam" id="PF10551"/>
    </source>
</evidence>
<protein>
    <submittedName>
        <fullName evidence="2">Transposase, MuDR, MULE transposase domain protein</fullName>
    </submittedName>
</protein>
<accession>A0ABQ5FPW1</accession>
<dbReference type="Pfam" id="PF10551">
    <property type="entry name" value="MULE"/>
    <property type="match status" value="1"/>
</dbReference>
<reference evidence="2" key="1">
    <citation type="journal article" date="2022" name="Int. J. Mol. Sci.">
        <title>Draft Genome of Tanacetum Coccineum: Genomic Comparison of Closely Related Tanacetum-Family Plants.</title>
        <authorList>
            <person name="Yamashiro T."/>
            <person name="Shiraishi A."/>
            <person name="Nakayama K."/>
            <person name="Satake H."/>
        </authorList>
    </citation>
    <scope>NUCLEOTIDE SEQUENCE</scope>
</reference>
<sequence length="488" mass="56528">MHHRNATTKLLGHLLEPKLKDTSRIYKGKDIKQDIYTDLNIYISYKQAWRSKNVALESISGCLESSFAQLPYYCYNLKRTNDGTVTHIETDNEDRFKIIFIAFGVVIRSFKYHMRLLIIIDAAHLKGIYEGTNLLAVGMDGNNQIIPIPTGVSQGETGPSWTWFLSKLKECIGEIPDLTIISDRHAAILSSCEAVFPNAFHGYCCRHLMMNCKLKSIKMQCLFWKLCKAYSVDEFRMAINELQAKRPDVYQRLIEAGVERWSRAYCTHDRYNYMTSNSAESINNLTRDVRKAPITNLMEWYRQLVQKWYCERRERYKDGPLDELSPWATEKMRKRMQKSINWVVVGIETRKVYEVDDHRRVEAAELCNDCNGLAKRWFMRTALKGTYQELVYPVGEVSSWQIPNNLPVVKPPVMSKPAGRPKSTKRIRSQGEEPVTVRCGRCGARGHNRQGCRESIAYTKERTYPRGSSQQAEDYFQQSMPWSFSQLG</sequence>
<gene>
    <name evidence="2" type="ORF">Tco_1016867</name>
</gene>
<evidence type="ECO:0000313" key="2">
    <source>
        <dbReference type="EMBL" id="GJT65387.1"/>
    </source>
</evidence>
<evidence type="ECO:0000313" key="3">
    <source>
        <dbReference type="Proteomes" id="UP001151760"/>
    </source>
</evidence>
<reference evidence="2" key="2">
    <citation type="submission" date="2022-01" db="EMBL/GenBank/DDBJ databases">
        <authorList>
            <person name="Yamashiro T."/>
            <person name="Shiraishi A."/>
            <person name="Satake H."/>
            <person name="Nakayama K."/>
        </authorList>
    </citation>
    <scope>NUCLEOTIDE SEQUENCE</scope>
</reference>
<name>A0ABQ5FPW1_9ASTR</name>
<organism evidence="2 3">
    <name type="scientific">Tanacetum coccineum</name>
    <dbReference type="NCBI Taxonomy" id="301880"/>
    <lineage>
        <taxon>Eukaryota</taxon>
        <taxon>Viridiplantae</taxon>
        <taxon>Streptophyta</taxon>
        <taxon>Embryophyta</taxon>
        <taxon>Tracheophyta</taxon>
        <taxon>Spermatophyta</taxon>
        <taxon>Magnoliopsida</taxon>
        <taxon>eudicotyledons</taxon>
        <taxon>Gunneridae</taxon>
        <taxon>Pentapetalae</taxon>
        <taxon>asterids</taxon>
        <taxon>campanulids</taxon>
        <taxon>Asterales</taxon>
        <taxon>Asteraceae</taxon>
        <taxon>Asteroideae</taxon>
        <taxon>Anthemideae</taxon>
        <taxon>Anthemidinae</taxon>
        <taxon>Tanacetum</taxon>
    </lineage>
</organism>
<dbReference type="EMBL" id="BQNB010017627">
    <property type="protein sequence ID" value="GJT65387.1"/>
    <property type="molecule type" value="Genomic_DNA"/>
</dbReference>
<dbReference type="PANTHER" id="PTHR31973">
    <property type="entry name" value="POLYPROTEIN, PUTATIVE-RELATED"/>
    <property type="match status" value="1"/>
</dbReference>
<comment type="caution">
    <text evidence="2">The sequence shown here is derived from an EMBL/GenBank/DDBJ whole genome shotgun (WGS) entry which is preliminary data.</text>
</comment>
<dbReference type="Proteomes" id="UP001151760">
    <property type="component" value="Unassembled WGS sequence"/>
</dbReference>
<dbReference type="PANTHER" id="PTHR31973:SF185">
    <property type="entry name" value="TRANSPOSASE, MUDR, PLANT, MULE TRANSPOSASE DOMAIN-CONTAINING PROTEIN"/>
    <property type="match status" value="1"/>
</dbReference>
<feature type="domain" description="MULE transposase" evidence="1">
    <location>
        <begin position="118"/>
        <end position="211"/>
    </location>
</feature>